<evidence type="ECO:0000313" key="9">
    <source>
        <dbReference type="EMBL" id="MFC4675279.1"/>
    </source>
</evidence>
<dbReference type="SUPFAM" id="SSF55545">
    <property type="entry name" value="beta-N-acetylhexosaminidase-like domain"/>
    <property type="match status" value="1"/>
</dbReference>
<comment type="catalytic activity">
    <reaction evidence="1">
        <text>Hydrolysis of terminal non-reducing N-acetyl-D-hexosamine residues in N-acetyl-beta-D-hexosaminides.</text>
        <dbReference type="EC" id="3.2.1.52"/>
    </reaction>
</comment>
<evidence type="ECO:0000259" key="7">
    <source>
        <dbReference type="Pfam" id="PF02838"/>
    </source>
</evidence>
<reference evidence="10" key="1">
    <citation type="journal article" date="2019" name="Int. J. Syst. Evol. Microbiol.">
        <title>The Global Catalogue of Microorganisms (GCM) 10K type strain sequencing project: providing services to taxonomists for standard genome sequencing and annotation.</title>
        <authorList>
            <consortium name="The Broad Institute Genomics Platform"/>
            <consortium name="The Broad Institute Genome Sequencing Center for Infectious Disease"/>
            <person name="Wu L."/>
            <person name="Ma J."/>
        </authorList>
    </citation>
    <scope>NUCLEOTIDE SEQUENCE [LARGE SCALE GENOMIC DNA]</scope>
    <source>
        <strain evidence="10">CCUG 66188</strain>
    </source>
</reference>
<comment type="caution">
    <text evidence="9">The sequence shown here is derived from an EMBL/GenBank/DDBJ whole genome shotgun (WGS) entry which is preliminary data.</text>
</comment>
<organism evidence="9 10">
    <name type="scientific">Dysgonomonas termitidis</name>
    <dbReference type="NCBI Taxonomy" id="1516126"/>
    <lineage>
        <taxon>Bacteria</taxon>
        <taxon>Pseudomonadati</taxon>
        <taxon>Bacteroidota</taxon>
        <taxon>Bacteroidia</taxon>
        <taxon>Bacteroidales</taxon>
        <taxon>Dysgonomonadaceae</taxon>
        <taxon>Dysgonomonas</taxon>
    </lineage>
</organism>
<dbReference type="Pfam" id="PF13290">
    <property type="entry name" value="CHB_HEX_C_1"/>
    <property type="match status" value="1"/>
</dbReference>
<comment type="similarity">
    <text evidence="2">Belongs to the glycosyl hydrolase 20 family.</text>
</comment>
<accession>A0ABV9KYF1</accession>
<keyword evidence="10" id="KW-1185">Reference proteome</keyword>
<dbReference type="InterPro" id="IPR059177">
    <property type="entry name" value="GH29D-like_dom"/>
</dbReference>
<evidence type="ECO:0000256" key="4">
    <source>
        <dbReference type="ARBA" id="ARBA00022801"/>
    </source>
</evidence>
<feature type="domain" description="Glycoside hydrolase family 20 catalytic" evidence="6">
    <location>
        <begin position="130"/>
        <end position="474"/>
    </location>
</feature>
<evidence type="ECO:0000259" key="6">
    <source>
        <dbReference type="Pfam" id="PF00728"/>
    </source>
</evidence>
<name>A0ABV9KYF1_9BACT</name>
<dbReference type="Gene3D" id="3.30.379.10">
    <property type="entry name" value="Chitobiase/beta-hexosaminidase domain 2-like"/>
    <property type="match status" value="1"/>
</dbReference>
<keyword evidence="4" id="KW-0378">Hydrolase</keyword>
<dbReference type="EC" id="3.2.1.52" evidence="3"/>
<evidence type="ECO:0000256" key="3">
    <source>
        <dbReference type="ARBA" id="ARBA00012663"/>
    </source>
</evidence>
<protein>
    <recommendedName>
        <fullName evidence="3">beta-N-acetylhexosaminidase</fullName>
        <ecNumber evidence="3">3.2.1.52</ecNumber>
    </recommendedName>
</protein>
<dbReference type="InterPro" id="IPR015882">
    <property type="entry name" value="HEX_bac_N"/>
</dbReference>
<dbReference type="InterPro" id="IPR017853">
    <property type="entry name" value="GH"/>
</dbReference>
<dbReference type="InterPro" id="IPR015883">
    <property type="entry name" value="Glyco_hydro_20_cat"/>
</dbReference>
<dbReference type="InterPro" id="IPR025705">
    <property type="entry name" value="Beta_hexosaminidase_sua/sub"/>
</dbReference>
<feature type="domain" description="Beta-hexosaminidase bacterial type N-terminal" evidence="7">
    <location>
        <begin position="78"/>
        <end position="127"/>
    </location>
</feature>
<evidence type="ECO:0000259" key="8">
    <source>
        <dbReference type="Pfam" id="PF13290"/>
    </source>
</evidence>
<dbReference type="PANTHER" id="PTHR22600">
    <property type="entry name" value="BETA-HEXOSAMINIDASE"/>
    <property type="match status" value="1"/>
</dbReference>
<evidence type="ECO:0000256" key="1">
    <source>
        <dbReference type="ARBA" id="ARBA00001231"/>
    </source>
</evidence>
<dbReference type="PRINTS" id="PR00738">
    <property type="entry name" value="GLHYDRLASE20"/>
</dbReference>
<dbReference type="SUPFAM" id="SSF51445">
    <property type="entry name" value="(Trans)glycosidases"/>
    <property type="match status" value="1"/>
</dbReference>
<feature type="domain" description="GH29D-like beta-sandwich" evidence="8">
    <location>
        <begin position="516"/>
        <end position="572"/>
    </location>
</feature>
<dbReference type="SUPFAM" id="SSF49785">
    <property type="entry name" value="Galactose-binding domain-like"/>
    <property type="match status" value="1"/>
</dbReference>
<dbReference type="InterPro" id="IPR029018">
    <property type="entry name" value="Hex-like_dom2"/>
</dbReference>
<dbReference type="RefSeq" id="WP_379998376.1">
    <property type="nucleotide sequence ID" value="NZ_JBHSGN010000094.1"/>
</dbReference>
<dbReference type="EMBL" id="JBHSGN010000094">
    <property type="protein sequence ID" value="MFC4675279.1"/>
    <property type="molecule type" value="Genomic_DNA"/>
</dbReference>
<evidence type="ECO:0000256" key="2">
    <source>
        <dbReference type="ARBA" id="ARBA00006285"/>
    </source>
</evidence>
<dbReference type="Pfam" id="PF00728">
    <property type="entry name" value="Glyco_hydro_20"/>
    <property type="match status" value="1"/>
</dbReference>
<proteinExistence type="inferred from homology"/>
<dbReference type="Gene3D" id="3.20.20.80">
    <property type="entry name" value="Glycosidases"/>
    <property type="match status" value="1"/>
</dbReference>
<evidence type="ECO:0000256" key="5">
    <source>
        <dbReference type="ARBA" id="ARBA00023295"/>
    </source>
</evidence>
<dbReference type="Pfam" id="PF02838">
    <property type="entry name" value="Glyco_hydro_20b"/>
    <property type="match status" value="1"/>
</dbReference>
<dbReference type="Proteomes" id="UP001596023">
    <property type="component" value="Unassembled WGS sequence"/>
</dbReference>
<dbReference type="CDD" id="cd06563">
    <property type="entry name" value="GH20_chitobiase-like"/>
    <property type="match status" value="1"/>
</dbReference>
<evidence type="ECO:0000313" key="10">
    <source>
        <dbReference type="Proteomes" id="UP001596023"/>
    </source>
</evidence>
<dbReference type="InterPro" id="IPR008979">
    <property type="entry name" value="Galactose-bd-like_sf"/>
</dbReference>
<sequence>MKNIMSLFKMLPKKTVVIIASALFLSVSYSYSQKINQVNVIPRPVHMTTGNKFYKINKIAEPGQSEKVRYIIDELFDKDKPEGYRLDVNEKGITVKAGTEAGLFYGQQTLRQLLTPEGIPYICIEDAPRFPYRGLHLDVSRNFFPKEFVMKMLDAMAFYKLNRFHWHLTDGAGWRILIDKYPKLTAKTAFRNAPDFMKWEETGHKFVDEGTPGAYGGYYTKEDIREVVAYAQARHITIIPEIEMPGHSSEVFVAYPELCCSGEAYKDGDYCIGNEDSFIFIENVLAEVIELFPSEYIHIGGDEASKRAWKTCPKCLKRMKEEGLQDVDELQSYMIRRIENFLHSKGRKLIGWDEILEGGIAPDATVMSWQDEKGGIKAARLGHDAVMTPQNYLYFDFYVADPRAEPYSAIGGYTPPKRVYSYNPVLADSLTEAERKHIIGVQANTWTEYIPTTEHAEYMIFPRALALSEVAWSPQETRSWEDFKPRMNAHIPVLLGMGINAFPLSCDIDIAMQVDTINKQIAVMLDAEKDPAEIHYTTDGSIPTASSSLYKYPVIVKDSAVIKAAIFKDGKIQGGKISEKRIDYHRGINKPIRYNNELSSRYMAGGINALLDGYRGGWTYYDDRWQGYTSSLDCIIDMGETTDIHRVSSRFLQLTGPSVFQPQQVELLTSTDGENFLSQGIIPSTVSRDEKKLTFKDYTFTGNWKARYIRLKAKEDNGHIFIFTDEIVIW</sequence>
<keyword evidence="5" id="KW-0326">Glycosidase</keyword>
<gene>
    <name evidence="9" type="ORF">ACFO6W_16405</name>
</gene>
<dbReference type="PANTHER" id="PTHR22600:SF57">
    <property type="entry name" value="BETA-N-ACETYLHEXOSAMINIDASE"/>
    <property type="match status" value="1"/>
</dbReference>
<dbReference type="Gene3D" id="2.60.120.260">
    <property type="entry name" value="Galactose-binding domain-like"/>
    <property type="match status" value="1"/>
</dbReference>